<protein>
    <submittedName>
        <fullName evidence="1">Uncharacterized protein</fullName>
    </submittedName>
</protein>
<keyword evidence="4" id="KW-1185">Reference proteome</keyword>
<accession>A0A098GDJ1</accession>
<evidence type="ECO:0000313" key="3">
    <source>
        <dbReference type="Proteomes" id="UP000032414"/>
    </source>
</evidence>
<evidence type="ECO:0000313" key="4">
    <source>
        <dbReference type="Proteomes" id="UP000182998"/>
    </source>
</evidence>
<organism evidence="1 3">
    <name type="scientific">Legionella micdadei</name>
    <name type="common">Tatlockia micdadei</name>
    <dbReference type="NCBI Taxonomy" id="451"/>
    <lineage>
        <taxon>Bacteria</taxon>
        <taxon>Pseudomonadati</taxon>
        <taxon>Pseudomonadota</taxon>
        <taxon>Gammaproteobacteria</taxon>
        <taxon>Legionellales</taxon>
        <taxon>Legionellaceae</taxon>
        <taxon>Legionella</taxon>
    </lineage>
</organism>
<dbReference type="Proteomes" id="UP000182998">
    <property type="component" value="Unassembled WGS sequence"/>
</dbReference>
<reference evidence="2 4" key="3">
    <citation type="submission" date="2016-10" db="EMBL/GenBank/DDBJ databases">
        <authorList>
            <person name="Varghese N."/>
            <person name="Submissions S."/>
        </authorList>
    </citation>
    <scope>NUCLEOTIDE SEQUENCE [LARGE SCALE GENOMIC DNA]</scope>
    <source>
        <strain evidence="2 4">ATCC 33218</strain>
    </source>
</reference>
<dbReference type="RefSeq" id="WP_045098962.1">
    <property type="nucleotide sequence ID" value="NZ_CP020614.1"/>
</dbReference>
<dbReference type="Proteomes" id="UP000032414">
    <property type="component" value="Chromosome I"/>
</dbReference>
<evidence type="ECO:0000313" key="1">
    <source>
        <dbReference type="EMBL" id="CEG60568.1"/>
    </source>
</evidence>
<reference evidence="3" key="1">
    <citation type="submission" date="2014-09" db="EMBL/GenBank/DDBJ databases">
        <authorList>
            <person name="Gomez-Valero L."/>
        </authorList>
    </citation>
    <scope>NUCLEOTIDE SEQUENCE [LARGE SCALE GENOMIC DNA]</scope>
    <source>
        <strain evidence="3">ATCC33218</strain>
    </source>
</reference>
<dbReference type="KEGG" id="tmc:LMI_1258"/>
<proteinExistence type="predicted"/>
<reference evidence="1" key="2">
    <citation type="submission" date="2014-09" db="EMBL/GenBank/DDBJ databases">
        <authorList>
            <person name="GOMEZ-VALERO Laura"/>
        </authorList>
    </citation>
    <scope>NUCLEOTIDE SEQUENCE</scope>
    <source>
        <strain evidence="1">ATCC33218</strain>
    </source>
</reference>
<gene>
    <name evidence="1" type="ORF">LMI_1258</name>
    <name evidence="2" type="ORF">SAMN02982997_00150</name>
</gene>
<dbReference type="HOGENOM" id="CLU_1440406_0_0_6"/>
<dbReference type="AlphaFoldDB" id="A0A098GDJ1"/>
<dbReference type="PATRIC" id="fig|451.8.peg.1734"/>
<evidence type="ECO:0000313" key="2">
    <source>
        <dbReference type="EMBL" id="SCX81919.1"/>
    </source>
</evidence>
<dbReference type="EMBL" id="FMVN01000001">
    <property type="protein sequence ID" value="SCX81919.1"/>
    <property type="molecule type" value="Genomic_DNA"/>
</dbReference>
<sequence>MPGGKEISRLLQIGMKLLPRLSHRAISSLGNIGRKLNLWEAPKAVKFSWLKTPSDLEPHSLESTSNLKELLSKEAHYQPSEAIGITSLPEGKEVIGFSPGVGISDHLTVFSPEAIESPIFKTEVAPKITVPGSKLKRFTIGADISSCLSQKLPGSGESALVHMSFLRLSKKLPSEAECVLDNLKTLGT</sequence>
<dbReference type="EMBL" id="LN614830">
    <property type="protein sequence ID" value="CEG60568.1"/>
    <property type="molecule type" value="Genomic_DNA"/>
</dbReference>
<name>A0A098GDJ1_LEGMI</name>